<reference evidence="4 5" key="1">
    <citation type="submission" date="2016-11" db="EMBL/GenBank/DDBJ databases">
        <authorList>
            <person name="Jaros S."/>
            <person name="Januszkiewicz K."/>
            <person name="Wedrychowicz H."/>
        </authorList>
    </citation>
    <scope>NUCLEOTIDE SEQUENCE [LARGE SCALE GENOMIC DNA]</scope>
    <source>
        <strain evidence="4 5">DSM 15929</strain>
    </source>
</reference>
<sequence>MKIERIISIIMLLLERRVVSATALAETFEVSRRTIYRDMETINGAGIPIVAYAGSDGGFSILEQYKIDKKLFTLSDITLLLTALGSVHASLSNTELLHTMAKVKGLVPEEHIKDIEQKSSQITIDYTPWFGNRNLNENLAVIKNAIYDKKYLNFQYFDQNSKKSNRMVEPYQLILKDSNWYLVGYCTSKQDFRIFKVLRISLLNVGEETFEPREFSHKLLHSLEAGRKEMIMVKLLIDKSLYSRMLDVVDESGMEAVGEDKLLVQYPFIEDDYGYGLLLQLGSKCECLEPRRVREELYKRMESMIKLYRE</sequence>
<dbReference type="PANTHER" id="PTHR34580">
    <property type="match status" value="1"/>
</dbReference>
<dbReference type="PROSITE" id="PS51000">
    <property type="entry name" value="HTH_DEOR_2"/>
    <property type="match status" value="1"/>
</dbReference>
<dbReference type="PROSITE" id="PS52050">
    <property type="entry name" value="WYL"/>
    <property type="match status" value="1"/>
</dbReference>
<keyword evidence="2" id="KW-0804">Transcription</keyword>
<dbReference type="InterPro" id="IPR001034">
    <property type="entry name" value="DeoR_HTH"/>
</dbReference>
<feature type="domain" description="HTH deoR-type" evidence="3">
    <location>
        <begin position="2"/>
        <end position="57"/>
    </location>
</feature>
<dbReference type="InterPro" id="IPR028349">
    <property type="entry name" value="PafC-like"/>
</dbReference>
<dbReference type="GO" id="GO:0003677">
    <property type="term" value="F:DNA binding"/>
    <property type="evidence" value="ECO:0007669"/>
    <property type="project" value="UniProtKB-KW"/>
</dbReference>
<dbReference type="Gene3D" id="1.10.10.10">
    <property type="entry name" value="Winged helix-like DNA-binding domain superfamily/Winged helix DNA-binding domain"/>
    <property type="match status" value="1"/>
</dbReference>
<name>A0A1M6L0C6_9FIRM</name>
<dbReference type="Pfam" id="PF25583">
    <property type="entry name" value="WCX"/>
    <property type="match status" value="1"/>
</dbReference>
<dbReference type="RefSeq" id="WP_073272812.1">
    <property type="nucleotide sequence ID" value="NZ_FRAC01000006.1"/>
</dbReference>
<evidence type="ECO:0000313" key="5">
    <source>
        <dbReference type="Proteomes" id="UP000184386"/>
    </source>
</evidence>
<dbReference type="Pfam" id="PF13280">
    <property type="entry name" value="WYL"/>
    <property type="match status" value="1"/>
</dbReference>
<evidence type="ECO:0000256" key="1">
    <source>
        <dbReference type="ARBA" id="ARBA00023015"/>
    </source>
</evidence>
<dbReference type="PANTHER" id="PTHR34580:SF1">
    <property type="entry name" value="PROTEIN PAFC"/>
    <property type="match status" value="1"/>
</dbReference>
<organism evidence="4 5">
    <name type="scientific">Anaerocolumna jejuensis DSM 15929</name>
    <dbReference type="NCBI Taxonomy" id="1121322"/>
    <lineage>
        <taxon>Bacteria</taxon>
        <taxon>Bacillati</taxon>
        <taxon>Bacillota</taxon>
        <taxon>Clostridia</taxon>
        <taxon>Lachnospirales</taxon>
        <taxon>Lachnospiraceae</taxon>
        <taxon>Anaerocolumna</taxon>
    </lineage>
</organism>
<accession>A0A1M6L0C6</accession>
<dbReference type="Pfam" id="PF08279">
    <property type="entry name" value="HTH_11"/>
    <property type="match status" value="1"/>
</dbReference>
<gene>
    <name evidence="4" type="ORF">SAMN02745136_00649</name>
</gene>
<protein>
    <submittedName>
        <fullName evidence="4">Predicted DNA-binding transcriptional regulator YafY, contains an HTH and WYL domains</fullName>
    </submittedName>
</protein>
<proteinExistence type="predicted"/>
<dbReference type="PIRSF" id="PIRSF016838">
    <property type="entry name" value="PafC"/>
    <property type="match status" value="1"/>
</dbReference>
<dbReference type="AlphaFoldDB" id="A0A1M6L0C6"/>
<dbReference type="OrthoDB" id="9815009at2"/>
<dbReference type="InterPro" id="IPR057727">
    <property type="entry name" value="WCX_dom"/>
</dbReference>
<keyword evidence="1" id="KW-0805">Transcription regulation</keyword>
<dbReference type="InterPro" id="IPR051534">
    <property type="entry name" value="CBASS_pafABC_assoc_protein"/>
</dbReference>
<dbReference type="Proteomes" id="UP000184386">
    <property type="component" value="Unassembled WGS sequence"/>
</dbReference>
<dbReference type="InterPro" id="IPR036390">
    <property type="entry name" value="WH_DNA-bd_sf"/>
</dbReference>
<dbReference type="InterPro" id="IPR026881">
    <property type="entry name" value="WYL_dom"/>
</dbReference>
<evidence type="ECO:0000259" key="3">
    <source>
        <dbReference type="PROSITE" id="PS51000"/>
    </source>
</evidence>
<dbReference type="InterPro" id="IPR036388">
    <property type="entry name" value="WH-like_DNA-bd_sf"/>
</dbReference>
<dbReference type="GO" id="GO:0003700">
    <property type="term" value="F:DNA-binding transcription factor activity"/>
    <property type="evidence" value="ECO:0007669"/>
    <property type="project" value="InterPro"/>
</dbReference>
<dbReference type="STRING" id="1121322.SAMN02745136_00649"/>
<keyword evidence="4" id="KW-0238">DNA-binding</keyword>
<keyword evidence="5" id="KW-1185">Reference proteome</keyword>
<dbReference type="InterPro" id="IPR013196">
    <property type="entry name" value="HTH_11"/>
</dbReference>
<dbReference type="EMBL" id="FRAC01000006">
    <property type="protein sequence ID" value="SHJ64715.1"/>
    <property type="molecule type" value="Genomic_DNA"/>
</dbReference>
<evidence type="ECO:0000313" key="4">
    <source>
        <dbReference type="EMBL" id="SHJ64715.1"/>
    </source>
</evidence>
<evidence type="ECO:0000256" key="2">
    <source>
        <dbReference type="ARBA" id="ARBA00023163"/>
    </source>
</evidence>
<dbReference type="SUPFAM" id="SSF46785">
    <property type="entry name" value="Winged helix' DNA-binding domain"/>
    <property type="match status" value="1"/>
</dbReference>